<accession>A0A538U7E6</accession>
<protein>
    <submittedName>
        <fullName evidence="1">Prepilin-type N-terminal cleavage/methylation domain-containing protein</fullName>
    </submittedName>
</protein>
<dbReference type="NCBIfam" id="TIGR02532">
    <property type="entry name" value="IV_pilin_GFxxxE"/>
    <property type="match status" value="1"/>
</dbReference>
<comment type="caution">
    <text evidence="1">The sequence shown here is derived from an EMBL/GenBank/DDBJ whole genome shotgun (WGS) entry which is preliminary data.</text>
</comment>
<dbReference type="PROSITE" id="PS00409">
    <property type="entry name" value="PROKAR_NTER_METHYL"/>
    <property type="match status" value="1"/>
</dbReference>
<dbReference type="Proteomes" id="UP000319771">
    <property type="component" value="Unassembled WGS sequence"/>
</dbReference>
<evidence type="ECO:0000313" key="1">
    <source>
        <dbReference type="EMBL" id="TMQ71811.1"/>
    </source>
</evidence>
<dbReference type="Gene3D" id="3.30.700.10">
    <property type="entry name" value="Glycoprotein, Type 4 Pilin"/>
    <property type="match status" value="1"/>
</dbReference>
<organism evidence="1 2">
    <name type="scientific">Eiseniibacteriota bacterium</name>
    <dbReference type="NCBI Taxonomy" id="2212470"/>
    <lineage>
        <taxon>Bacteria</taxon>
        <taxon>Candidatus Eiseniibacteriota</taxon>
    </lineage>
</organism>
<dbReference type="InterPro" id="IPR045584">
    <property type="entry name" value="Pilin-like"/>
</dbReference>
<gene>
    <name evidence="1" type="ORF">E6K81_09190</name>
</gene>
<sequence length="150" mass="15912">MTVLRARGFSLVELAAAMLVLGLLFAFSVPAFQSVSASYQLKGATQNIAAELRLAREKAIATGTEQPMHFTYNWAGCGGCDYHVHYASGVATTWKLPSGVTYYSVAFGGVAGPTMTKDGRASTSGDIILQNQRGARDTVSVQMSGLVLTR</sequence>
<dbReference type="SUPFAM" id="SSF54523">
    <property type="entry name" value="Pili subunits"/>
    <property type="match status" value="1"/>
</dbReference>
<dbReference type="InterPro" id="IPR012902">
    <property type="entry name" value="N_methyl_site"/>
</dbReference>
<reference evidence="1 2" key="1">
    <citation type="journal article" date="2019" name="Nat. Microbiol.">
        <title>Mediterranean grassland soil C-N compound turnover is dependent on rainfall and depth, and is mediated by genomically divergent microorganisms.</title>
        <authorList>
            <person name="Diamond S."/>
            <person name="Andeer P.F."/>
            <person name="Li Z."/>
            <person name="Crits-Christoph A."/>
            <person name="Burstein D."/>
            <person name="Anantharaman K."/>
            <person name="Lane K.R."/>
            <person name="Thomas B.C."/>
            <person name="Pan C."/>
            <person name="Northen T.R."/>
            <person name="Banfield J.F."/>
        </authorList>
    </citation>
    <scope>NUCLEOTIDE SEQUENCE [LARGE SCALE GENOMIC DNA]</scope>
    <source>
        <strain evidence="1">WS_11</strain>
    </source>
</reference>
<evidence type="ECO:0000313" key="2">
    <source>
        <dbReference type="Proteomes" id="UP000319771"/>
    </source>
</evidence>
<dbReference type="AlphaFoldDB" id="A0A538U7E6"/>
<proteinExistence type="predicted"/>
<dbReference type="EMBL" id="VBPB01000141">
    <property type="protein sequence ID" value="TMQ71811.1"/>
    <property type="molecule type" value="Genomic_DNA"/>
</dbReference>
<name>A0A538U7E6_UNCEI</name>